<dbReference type="AlphaFoldDB" id="A0AA88HMM4"/>
<dbReference type="EMBL" id="JAVRJZ010000015">
    <property type="protein sequence ID" value="KAK2712310.1"/>
    <property type="molecule type" value="Genomic_DNA"/>
</dbReference>
<keyword evidence="2" id="KW-1185">Reference proteome</keyword>
<feature type="non-terminal residue" evidence="1">
    <location>
        <position position="1"/>
    </location>
</feature>
<protein>
    <submittedName>
        <fullName evidence="1">Uncharacterized protein</fullName>
    </submittedName>
</protein>
<gene>
    <name evidence="1" type="ORF">QYM36_011111</name>
</gene>
<comment type="caution">
    <text evidence="1">The sequence shown here is derived from an EMBL/GenBank/DDBJ whole genome shotgun (WGS) entry which is preliminary data.</text>
</comment>
<evidence type="ECO:0000313" key="1">
    <source>
        <dbReference type="EMBL" id="KAK2712310.1"/>
    </source>
</evidence>
<name>A0AA88HMM4_ARTSF</name>
<evidence type="ECO:0000313" key="2">
    <source>
        <dbReference type="Proteomes" id="UP001187531"/>
    </source>
</evidence>
<proteinExistence type="predicted"/>
<accession>A0AA88HMM4</accession>
<sequence length="77" mass="8534">LKVVFPDYKSSIVGFESTETQKRTVNSEVSLNFILTADVELTEDDIIALLKRFQTNEDEATVPGISFSALLDPSLLL</sequence>
<feature type="non-terminal residue" evidence="1">
    <location>
        <position position="77"/>
    </location>
</feature>
<dbReference type="Proteomes" id="UP001187531">
    <property type="component" value="Unassembled WGS sequence"/>
</dbReference>
<reference evidence="1" key="1">
    <citation type="submission" date="2023-07" db="EMBL/GenBank/DDBJ databases">
        <title>Chromosome-level genome assembly of Artemia franciscana.</title>
        <authorList>
            <person name="Jo E."/>
        </authorList>
    </citation>
    <scope>NUCLEOTIDE SEQUENCE</scope>
    <source>
        <tissue evidence="1">Whole body</tissue>
    </source>
</reference>
<organism evidence="1 2">
    <name type="scientific">Artemia franciscana</name>
    <name type="common">Brine shrimp</name>
    <name type="synonym">Artemia sanfranciscana</name>
    <dbReference type="NCBI Taxonomy" id="6661"/>
    <lineage>
        <taxon>Eukaryota</taxon>
        <taxon>Metazoa</taxon>
        <taxon>Ecdysozoa</taxon>
        <taxon>Arthropoda</taxon>
        <taxon>Crustacea</taxon>
        <taxon>Branchiopoda</taxon>
        <taxon>Anostraca</taxon>
        <taxon>Artemiidae</taxon>
        <taxon>Artemia</taxon>
    </lineage>
</organism>